<organism evidence="3 4">
    <name type="scientific">Paenibacillus hemerocallicola</name>
    <dbReference type="NCBI Taxonomy" id="1172614"/>
    <lineage>
        <taxon>Bacteria</taxon>
        <taxon>Bacillati</taxon>
        <taxon>Bacillota</taxon>
        <taxon>Bacilli</taxon>
        <taxon>Bacillales</taxon>
        <taxon>Paenibacillaceae</taxon>
        <taxon>Paenibacillus</taxon>
    </lineage>
</organism>
<evidence type="ECO:0000256" key="1">
    <source>
        <dbReference type="ARBA" id="ARBA00009919"/>
    </source>
</evidence>
<sequence>MHADETSNRYSRQMLFKPIGPDGQRKLAERSVLIVGMGALGTVLANHMVRAGVGTVRFVDRDYVEASNLQRQMLYDEDDAAESIPKAVAARRRLAKINSGIKLEDIVADVSPGNIENLLEGIDLALDGTDNFQTRYILNDACYKHGIPFVYGGSVSSRGMSAIFVPGHTACLRCLIQPTEGSGETCDTIGVIAPIVDIVASYQAVEAIKYLVGDHAARRKSLVTMDVWHNHYYEMKLPPSRPDCPVCSGSHYPALEHDEAGNDFTSLCGRETIQIRARSSFDLAVWREKLEAVSIVQTNPFLLKAELPEGERLVLFPDGRVLIQGTEDPVRAKTLYARYIGL</sequence>
<dbReference type="InterPro" id="IPR000594">
    <property type="entry name" value="ThiF_NAD_FAD-bd"/>
</dbReference>
<dbReference type="EMBL" id="VDCQ01000005">
    <property type="protein sequence ID" value="TNJ67286.1"/>
    <property type="molecule type" value="Genomic_DNA"/>
</dbReference>
<dbReference type="RefSeq" id="WP_139601001.1">
    <property type="nucleotide sequence ID" value="NZ_VDCQ01000005.1"/>
</dbReference>
<evidence type="ECO:0000313" key="3">
    <source>
        <dbReference type="EMBL" id="TNJ67286.1"/>
    </source>
</evidence>
<dbReference type="GO" id="GO:0008641">
    <property type="term" value="F:ubiquitin-like modifier activating enzyme activity"/>
    <property type="evidence" value="ECO:0007669"/>
    <property type="project" value="InterPro"/>
</dbReference>
<keyword evidence="3" id="KW-0548">Nucleotidyltransferase</keyword>
<dbReference type="PANTHER" id="PTHR10953:SF102">
    <property type="entry name" value="ADENYLYLTRANSFERASE AND SULFURTRANSFERASE MOCS3"/>
    <property type="match status" value="1"/>
</dbReference>
<dbReference type="Pfam" id="PF00899">
    <property type="entry name" value="ThiF"/>
    <property type="match status" value="1"/>
</dbReference>
<dbReference type="SUPFAM" id="SSF69572">
    <property type="entry name" value="Activating enzymes of the ubiquitin-like proteins"/>
    <property type="match status" value="1"/>
</dbReference>
<proteinExistence type="inferred from homology"/>
<dbReference type="AlphaFoldDB" id="A0A5C4TF62"/>
<dbReference type="InterPro" id="IPR035985">
    <property type="entry name" value="Ubiquitin-activating_enz"/>
</dbReference>
<reference evidence="3 4" key="1">
    <citation type="submission" date="2019-05" db="EMBL/GenBank/DDBJ databases">
        <title>We sequenced the genome of Paenibacillus hemerocallicola KCTC 33185 for further insight into its adaptation and study the phylogeny of Paenibacillus.</title>
        <authorList>
            <person name="Narsing Rao M.P."/>
        </authorList>
    </citation>
    <scope>NUCLEOTIDE SEQUENCE [LARGE SCALE GENOMIC DNA]</scope>
    <source>
        <strain evidence="3 4">KCTC 33185</strain>
    </source>
</reference>
<dbReference type="GO" id="GO:0004792">
    <property type="term" value="F:thiosulfate-cyanide sulfurtransferase activity"/>
    <property type="evidence" value="ECO:0007669"/>
    <property type="project" value="TreeGrafter"/>
</dbReference>
<dbReference type="GO" id="GO:0016779">
    <property type="term" value="F:nucleotidyltransferase activity"/>
    <property type="evidence" value="ECO:0007669"/>
    <property type="project" value="UniProtKB-KW"/>
</dbReference>
<protein>
    <submittedName>
        <fullName evidence="3">Thiazole biosynthesis adenylyltransferase ThiF</fullName>
    </submittedName>
</protein>
<dbReference type="Gene3D" id="3.40.50.720">
    <property type="entry name" value="NAD(P)-binding Rossmann-like Domain"/>
    <property type="match status" value="1"/>
</dbReference>
<name>A0A5C4TF62_9BACL</name>
<evidence type="ECO:0000259" key="2">
    <source>
        <dbReference type="Pfam" id="PF00899"/>
    </source>
</evidence>
<dbReference type="GO" id="GO:0008146">
    <property type="term" value="F:sulfotransferase activity"/>
    <property type="evidence" value="ECO:0007669"/>
    <property type="project" value="TreeGrafter"/>
</dbReference>
<dbReference type="FunFam" id="3.40.50.720:FF:000080">
    <property type="entry name" value="Thiazole biosynthesis adenylyltransferase ThiF"/>
    <property type="match status" value="1"/>
</dbReference>
<dbReference type="InterPro" id="IPR045886">
    <property type="entry name" value="ThiF/MoeB/HesA"/>
</dbReference>
<keyword evidence="4" id="KW-1185">Reference proteome</keyword>
<gene>
    <name evidence="3" type="ORF">FE784_04790</name>
</gene>
<dbReference type="GO" id="GO:0005829">
    <property type="term" value="C:cytosol"/>
    <property type="evidence" value="ECO:0007669"/>
    <property type="project" value="TreeGrafter"/>
</dbReference>
<evidence type="ECO:0000313" key="4">
    <source>
        <dbReference type="Proteomes" id="UP000307943"/>
    </source>
</evidence>
<dbReference type="CDD" id="cd00757">
    <property type="entry name" value="ThiF_MoeB_HesA_family"/>
    <property type="match status" value="1"/>
</dbReference>
<dbReference type="PANTHER" id="PTHR10953">
    <property type="entry name" value="UBIQUITIN-ACTIVATING ENZYME E1"/>
    <property type="match status" value="1"/>
</dbReference>
<dbReference type="OrthoDB" id="9804286at2"/>
<dbReference type="Proteomes" id="UP000307943">
    <property type="component" value="Unassembled WGS sequence"/>
</dbReference>
<feature type="domain" description="THIF-type NAD/FAD binding fold" evidence="2">
    <location>
        <begin position="10"/>
        <end position="246"/>
    </location>
</feature>
<accession>A0A5C4TF62</accession>
<comment type="similarity">
    <text evidence="1">Belongs to the HesA/MoeB/ThiF family.</text>
</comment>
<keyword evidence="3" id="KW-0808">Transferase</keyword>
<comment type="caution">
    <text evidence="3">The sequence shown here is derived from an EMBL/GenBank/DDBJ whole genome shotgun (WGS) entry which is preliminary data.</text>
</comment>